<organism evidence="1 2">
    <name type="scientific">Microcystis aeruginosa Ma_QC_C_20070703_M131</name>
    <dbReference type="NCBI Taxonomy" id="2486263"/>
    <lineage>
        <taxon>Bacteria</taxon>
        <taxon>Bacillati</taxon>
        <taxon>Cyanobacteriota</taxon>
        <taxon>Cyanophyceae</taxon>
        <taxon>Oscillatoriophycideae</taxon>
        <taxon>Chroococcales</taxon>
        <taxon>Microcystaceae</taxon>
        <taxon>Microcystis</taxon>
    </lineage>
</organism>
<reference evidence="1 2" key="1">
    <citation type="submission" date="2019-01" db="EMBL/GenBank/DDBJ databases">
        <title>Coherence of Microcystis species and biogeography revealed through population genomics.</title>
        <authorList>
            <person name="Perez-Carrascal O.M."/>
            <person name="Terrat Y."/>
            <person name="Giani A."/>
            <person name="Fortin N."/>
            <person name="Tromas N."/>
            <person name="Shapiro B.J."/>
        </authorList>
    </citation>
    <scope>NUCLEOTIDE SEQUENCE [LARGE SCALE GENOMIC DNA]</scope>
    <source>
        <strain evidence="1">Ma_QC_C_20070703_M131</strain>
    </source>
</reference>
<dbReference type="Pfam" id="PF11316">
    <property type="entry name" value="Rhamno_transf"/>
    <property type="match status" value="1"/>
</dbReference>
<evidence type="ECO:0000313" key="2">
    <source>
        <dbReference type="Proteomes" id="UP000316443"/>
    </source>
</evidence>
<dbReference type="AlphaFoldDB" id="A0A551X2Y3"/>
<name>A0A551X2Y3_MICAE</name>
<accession>A0A551X2Y3</accession>
<gene>
    <name evidence="1" type="ORF">EWV85_22755</name>
</gene>
<dbReference type="EMBL" id="SFCA01000250">
    <property type="protein sequence ID" value="TRT43115.1"/>
    <property type="molecule type" value="Genomic_DNA"/>
</dbReference>
<dbReference type="InterPro" id="IPR021466">
    <property type="entry name" value="Put_rhamnosyl_transferase"/>
</dbReference>
<comment type="caution">
    <text evidence="1">The sequence shown here is derived from an EMBL/GenBank/DDBJ whole genome shotgun (WGS) entry which is preliminary data.</text>
</comment>
<dbReference type="Proteomes" id="UP000316443">
    <property type="component" value="Unassembled WGS sequence"/>
</dbReference>
<evidence type="ECO:0000313" key="1">
    <source>
        <dbReference type="EMBL" id="TRT43115.1"/>
    </source>
</evidence>
<proteinExistence type="predicted"/>
<protein>
    <submittedName>
        <fullName evidence="1">Uncharacterized protein</fullName>
    </submittedName>
</protein>
<sequence length="314" mass="37380">MKSYQHFLITCFNLDFKIRPREQILDEKYLSKRLKLFTDICYPSVKTQTNQNFQWLVFFDSETPETVKKEIFQLASWEKMLPVFVDTVDVSRNIWGDIVRNYLQEDTEFVITTNLDNDDAISRDYIDLIQDSYREQEFEFINFPFGYILNDQGLFLREFLSSPFLSLIESKHGVVTCKIIGHERLYEMSQKGVSVRHRVAHPTWLQIVHDSNVSNYRDVNSVIQSPSKISQYFEIGQLSSNYVHESYKYKDYMLRFLRHIFKNKKLSLTRRIRMIATLINPNIPLLYFQYISAQKYASYPKVTPQQARDLCRNS</sequence>